<dbReference type="AlphaFoldDB" id="A0A9P9GH38"/>
<evidence type="ECO:0000313" key="2">
    <source>
        <dbReference type="Proteomes" id="UP000736672"/>
    </source>
</evidence>
<gene>
    <name evidence="1" type="ORF">B0J15DRAFT_553857</name>
</gene>
<dbReference type="OrthoDB" id="5092442at2759"/>
<comment type="caution">
    <text evidence="1">The sequence shown here is derived from an EMBL/GenBank/DDBJ whole genome shotgun (WGS) entry which is preliminary data.</text>
</comment>
<evidence type="ECO:0000313" key="1">
    <source>
        <dbReference type="EMBL" id="KAH7237847.1"/>
    </source>
</evidence>
<keyword evidence="2" id="KW-1185">Reference proteome</keyword>
<accession>A0A9P9GH38</accession>
<dbReference type="EMBL" id="JAGTJS010000022">
    <property type="protein sequence ID" value="KAH7237847.1"/>
    <property type="molecule type" value="Genomic_DNA"/>
</dbReference>
<name>A0A9P9GH38_FUSSL</name>
<proteinExistence type="predicted"/>
<organism evidence="1 2">
    <name type="scientific">Fusarium solani</name>
    <name type="common">Filamentous fungus</name>
    <dbReference type="NCBI Taxonomy" id="169388"/>
    <lineage>
        <taxon>Eukaryota</taxon>
        <taxon>Fungi</taxon>
        <taxon>Dikarya</taxon>
        <taxon>Ascomycota</taxon>
        <taxon>Pezizomycotina</taxon>
        <taxon>Sordariomycetes</taxon>
        <taxon>Hypocreomycetidae</taxon>
        <taxon>Hypocreales</taxon>
        <taxon>Nectriaceae</taxon>
        <taxon>Fusarium</taxon>
        <taxon>Fusarium solani species complex</taxon>
    </lineage>
</organism>
<protein>
    <submittedName>
        <fullName evidence="1">Uncharacterized protein</fullName>
    </submittedName>
</protein>
<dbReference type="Proteomes" id="UP000736672">
    <property type="component" value="Unassembled WGS sequence"/>
</dbReference>
<sequence length="345" mass="38681">MEHGHQQLCAGQSAQDDTSDKLARCENSPRFYENERVSRRAQQWVNDPTSFFRHIPQRCIACQVFMRTQPWREQPEEDALINTIELRIYLVFFHLLRAAFRKCFYTKGYKDPLVIYLVTHKLGEESSLSKCFSQMDKKGGCYHALATETKHFGVLLLSTAFNIATLETKGESASVSAAAIEDIPGIDVIQMYDNATSGIFNIFHTSLQKWIDSMAQRYSYKLTRVEHLIDLQKESSSDQNPPCPSPFDIQLVTVPETSAAPGTFLAFPQTATVAVCVDGTMRYFDPSMVLSIPDTSRVMRQVCVGALAEGSNFPVLAAPQSNYPPSSEVADEYIYSPTDWPGLTG</sequence>
<reference evidence="1" key="1">
    <citation type="journal article" date="2021" name="Nat. Commun.">
        <title>Genetic determinants of endophytism in the Arabidopsis root mycobiome.</title>
        <authorList>
            <person name="Mesny F."/>
            <person name="Miyauchi S."/>
            <person name="Thiergart T."/>
            <person name="Pickel B."/>
            <person name="Atanasova L."/>
            <person name="Karlsson M."/>
            <person name="Huettel B."/>
            <person name="Barry K.W."/>
            <person name="Haridas S."/>
            <person name="Chen C."/>
            <person name="Bauer D."/>
            <person name="Andreopoulos W."/>
            <person name="Pangilinan J."/>
            <person name="LaButti K."/>
            <person name="Riley R."/>
            <person name="Lipzen A."/>
            <person name="Clum A."/>
            <person name="Drula E."/>
            <person name="Henrissat B."/>
            <person name="Kohler A."/>
            <person name="Grigoriev I.V."/>
            <person name="Martin F.M."/>
            <person name="Hacquard S."/>
        </authorList>
    </citation>
    <scope>NUCLEOTIDE SEQUENCE</scope>
    <source>
        <strain evidence="1">FSSC 5 MPI-SDFR-AT-0091</strain>
    </source>
</reference>